<feature type="domain" description="F5/8 type C" evidence="5">
    <location>
        <begin position="26"/>
        <end position="180"/>
    </location>
</feature>
<dbReference type="Pfam" id="PF02838">
    <property type="entry name" value="Glyco_hydro_20b"/>
    <property type="match status" value="1"/>
</dbReference>
<keyword evidence="2" id="KW-0326">Glycosidase</keyword>
<comment type="caution">
    <text evidence="6">The sequence shown here is derived from an EMBL/GenBank/DDBJ whole genome shotgun (WGS) entry which is preliminary data.</text>
</comment>
<keyword evidence="7" id="KW-1185">Reference proteome</keyword>
<evidence type="ECO:0000256" key="4">
    <source>
        <dbReference type="SAM" id="SignalP"/>
    </source>
</evidence>
<dbReference type="RefSeq" id="WP_387967736.1">
    <property type="nucleotide sequence ID" value="NZ_JBHSGF010000009.1"/>
</dbReference>
<dbReference type="Pfam" id="PF00754">
    <property type="entry name" value="F5_F8_type_C"/>
    <property type="match status" value="2"/>
</dbReference>
<organism evidence="6 7">
    <name type="scientific">Georgenia faecalis</name>
    <dbReference type="NCBI Taxonomy" id="2483799"/>
    <lineage>
        <taxon>Bacteria</taxon>
        <taxon>Bacillati</taxon>
        <taxon>Actinomycetota</taxon>
        <taxon>Actinomycetes</taxon>
        <taxon>Micrococcales</taxon>
        <taxon>Bogoriellaceae</taxon>
        <taxon>Georgenia</taxon>
    </lineage>
</organism>
<evidence type="ECO:0000256" key="1">
    <source>
        <dbReference type="ARBA" id="ARBA00022801"/>
    </source>
</evidence>
<dbReference type="PROSITE" id="PS50022">
    <property type="entry name" value="FA58C_3"/>
    <property type="match status" value="2"/>
</dbReference>
<dbReference type="InterPro" id="IPR008979">
    <property type="entry name" value="Galactose-bd-like_sf"/>
</dbReference>
<dbReference type="Gene3D" id="3.30.379.10">
    <property type="entry name" value="Chitobiase/beta-hexosaminidase domain 2-like"/>
    <property type="match status" value="1"/>
</dbReference>
<feature type="region of interest" description="Disordered" evidence="3">
    <location>
        <begin position="239"/>
        <end position="260"/>
    </location>
</feature>
<keyword evidence="4" id="KW-0732">Signal</keyword>
<evidence type="ECO:0000259" key="5">
    <source>
        <dbReference type="PROSITE" id="PS50022"/>
    </source>
</evidence>
<keyword evidence="1" id="KW-0378">Hydrolase</keyword>
<dbReference type="SUPFAM" id="SSF55545">
    <property type="entry name" value="beta-N-acetylhexosaminidase-like domain"/>
    <property type="match status" value="1"/>
</dbReference>
<accession>A0ABV9DD64</accession>
<name>A0ABV9DD64_9MICO</name>
<feature type="region of interest" description="Disordered" evidence="3">
    <location>
        <begin position="49"/>
        <end position="89"/>
    </location>
</feature>
<sequence>MRHHPLAGRLLGAIAALALLGPSAAVLAPATAAEQPRDVALEGTAVASSQHPDARFVPAHANDDNPRTRWGSDYPHGAEEPVPPSDHDPSNDWIQIELAEPSPVHKVAFNWEAARPSAFTIQVSDDGAEWTTVRTVTNPAVGRTEYVLDITDPVTHVRMQGAATATQYGYSLWSFEVWDVPEPLPDPADWEYGTDVARQGEATASSVYTGQPTGFSRAWATKAGGPHLAIDGDLATRWGTDYARNNPEEPPASDHDPSNDWFQVELAEPSPVWSVVTDWEDARPALFEIQTSTDGTTWRTVRVVNTPATDRTEYVLGLEEPVSFVRMQGRVPATQYGYSLFGFEVWSGPQAPAAPGGEVLPAPVSQTDGAGEAFVLGEDARIVAPEGARAEAELLAGDLRPATGFDLPVVTGTPEAGDIALVLGAEEAPEGPDLATTEGYTLEVAEQGVRIGAGTTHGLFNGTQTLLQLLPAE</sequence>
<dbReference type="InterPro" id="IPR015882">
    <property type="entry name" value="HEX_bac_N"/>
</dbReference>
<dbReference type="InterPro" id="IPR000421">
    <property type="entry name" value="FA58C"/>
</dbReference>
<dbReference type="SUPFAM" id="SSF49785">
    <property type="entry name" value="Galactose-binding domain-like"/>
    <property type="match status" value="2"/>
</dbReference>
<evidence type="ECO:0000256" key="2">
    <source>
        <dbReference type="ARBA" id="ARBA00023295"/>
    </source>
</evidence>
<evidence type="ECO:0000256" key="3">
    <source>
        <dbReference type="SAM" id="MobiDB-lite"/>
    </source>
</evidence>
<reference evidence="7" key="1">
    <citation type="journal article" date="2019" name="Int. J. Syst. Evol. Microbiol.">
        <title>The Global Catalogue of Microorganisms (GCM) 10K type strain sequencing project: providing services to taxonomists for standard genome sequencing and annotation.</title>
        <authorList>
            <consortium name="The Broad Institute Genomics Platform"/>
            <consortium name="The Broad Institute Genome Sequencing Center for Infectious Disease"/>
            <person name="Wu L."/>
            <person name="Ma J."/>
        </authorList>
    </citation>
    <scope>NUCLEOTIDE SEQUENCE [LARGE SCALE GENOMIC DNA]</scope>
    <source>
        <strain evidence="7">JCM 3369</strain>
    </source>
</reference>
<feature type="non-terminal residue" evidence="6">
    <location>
        <position position="473"/>
    </location>
</feature>
<evidence type="ECO:0000313" key="6">
    <source>
        <dbReference type="EMBL" id="MFC4556209.1"/>
    </source>
</evidence>
<dbReference type="Proteomes" id="UP001595955">
    <property type="component" value="Unassembled WGS sequence"/>
</dbReference>
<feature type="chain" id="PRO_5045180806" evidence="4">
    <location>
        <begin position="29"/>
        <end position="473"/>
    </location>
</feature>
<feature type="signal peptide" evidence="4">
    <location>
        <begin position="1"/>
        <end position="28"/>
    </location>
</feature>
<protein>
    <submittedName>
        <fullName evidence="6">Discoidin domain-containing protein</fullName>
    </submittedName>
</protein>
<dbReference type="EMBL" id="JBHSGF010000009">
    <property type="protein sequence ID" value="MFC4556209.1"/>
    <property type="molecule type" value="Genomic_DNA"/>
</dbReference>
<proteinExistence type="predicted"/>
<gene>
    <name evidence="6" type="ORF">ACFO3F_13205</name>
</gene>
<feature type="domain" description="F5/8 type C" evidence="5">
    <location>
        <begin position="231"/>
        <end position="348"/>
    </location>
</feature>
<dbReference type="InterPro" id="IPR029018">
    <property type="entry name" value="Hex-like_dom2"/>
</dbReference>
<evidence type="ECO:0000313" key="7">
    <source>
        <dbReference type="Proteomes" id="UP001595955"/>
    </source>
</evidence>
<dbReference type="Gene3D" id="2.60.120.260">
    <property type="entry name" value="Galactose-binding domain-like"/>
    <property type="match status" value="2"/>
</dbReference>